<reference evidence="3 4" key="1">
    <citation type="submission" date="2023-08" db="EMBL/GenBank/DDBJ databases">
        <title>Annotated Genome Sequence of Vanrija albida AlHP1.</title>
        <authorList>
            <person name="Herzog R."/>
        </authorList>
    </citation>
    <scope>NUCLEOTIDE SEQUENCE [LARGE SCALE GENOMIC DNA]</scope>
    <source>
        <strain evidence="3 4">AlHP1</strain>
    </source>
</reference>
<dbReference type="GeneID" id="95982331"/>
<evidence type="ECO:0008006" key="5">
    <source>
        <dbReference type="Google" id="ProtNLM"/>
    </source>
</evidence>
<keyword evidence="2" id="KW-0472">Membrane</keyword>
<feature type="transmembrane region" description="Helical" evidence="2">
    <location>
        <begin position="45"/>
        <end position="66"/>
    </location>
</feature>
<accession>A0ABR3QFP1</accession>
<keyword evidence="2" id="KW-1133">Transmembrane helix</keyword>
<name>A0ABR3QFP1_9TREE</name>
<dbReference type="EMBL" id="JBBXJM010000001">
    <property type="protein sequence ID" value="KAL1413514.1"/>
    <property type="molecule type" value="Genomic_DNA"/>
</dbReference>
<keyword evidence="4" id="KW-1185">Reference proteome</keyword>
<evidence type="ECO:0000256" key="1">
    <source>
        <dbReference type="SAM" id="MobiDB-lite"/>
    </source>
</evidence>
<gene>
    <name evidence="3" type="ORF">Q8F55_001288</name>
</gene>
<dbReference type="RefSeq" id="XP_069213458.1">
    <property type="nucleotide sequence ID" value="XM_069349914.1"/>
</dbReference>
<keyword evidence="2" id="KW-0812">Transmembrane</keyword>
<evidence type="ECO:0000313" key="4">
    <source>
        <dbReference type="Proteomes" id="UP001565368"/>
    </source>
</evidence>
<comment type="caution">
    <text evidence="3">The sequence shown here is derived from an EMBL/GenBank/DDBJ whole genome shotgun (WGS) entry which is preliminary data.</text>
</comment>
<protein>
    <recommendedName>
        <fullName evidence="5">Dystroglycan C-terminal domain-containing protein</fullName>
    </recommendedName>
</protein>
<dbReference type="Proteomes" id="UP001565368">
    <property type="component" value="Unassembled WGS sequence"/>
</dbReference>
<feature type="region of interest" description="Disordered" evidence="1">
    <location>
        <begin position="99"/>
        <end position="148"/>
    </location>
</feature>
<organism evidence="3 4">
    <name type="scientific">Vanrija albida</name>
    <dbReference type="NCBI Taxonomy" id="181172"/>
    <lineage>
        <taxon>Eukaryota</taxon>
        <taxon>Fungi</taxon>
        <taxon>Dikarya</taxon>
        <taxon>Basidiomycota</taxon>
        <taxon>Agaricomycotina</taxon>
        <taxon>Tremellomycetes</taxon>
        <taxon>Trichosporonales</taxon>
        <taxon>Trichosporonaceae</taxon>
        <taxon>Vanrija</taxon>
    </lineage>
</organism>
<sequence length="148" mass="15470">MRAPPGVVYLEATGPNGARATSAPVTVTPGGDGCMPRPKKRPATTITVVAAVAGVVVALAVALLLWRCYRKRRARRCAQPRVDLNGGVEIAPLDARATTTERQGLMAAAGAPVQTHTRPAQPQLEEPDPDDVPPPYTPADTKGPLPPI</sequence>
<evidence type="ECO:0000256" key="2">
    <source>
        <dbReference type="SAM" id="Phobius"/>
    </source>
</evidence>
<evidence type="ECO:0000313" key="3">
    <source>
        <dbReference type="EMBL" id="KAL1413514.1"/>
    </source>
</evidence>
<proteinExistence type="predicted"/>